<protein>
    <submittedName>
        <fullName evidence="2">Succinyl-CoA transferase</fullName>
    </submittedName>
</protein>
<name>A0ABM7IDF1_9MYCO</name>
<dbReference type="InterPro" id="IPR000182">
    <property type="entry name" value="GNAT_dom"/>
</dbReference>
<dbReference type="EMBL" id="AP022577">
    <property type="protein sequence ID" value="BBX84753.1"/>
    <property type="molecule type" value="Genomic_DNA"/>
</dbReference>
<keyword evidence="2" id="KW-0808">Transferase</keyword>
<accession>A0ABM7IDF1</accession>
<dbReference type="SUPFAM" id="SSF55729">
    <property type="entry name" value="Acyl-CoA N-acyltransferases (Nat)"/>
    <property type="match status" value="1"/>
</dbReference>
<evidence type="ECO:0000259" key="1">
    <source>
        <dbReference type="Pfam" id="PF13302"/>
    </source>
</evidence>
<evidence type="ECO:0000313" key="3">
    <source>
        <dbReference type="Proteomes" id="UP000465609"/>
    </source>
</evidence>
<dbReference type="GO" id="GO:0016740">
    <property type="term" value="F:transferase activity"/>
    <property type="evidence" value="ECO:0007669"/>
    <property type="project" value="UniProtKB-KW"/>
</dbReference>
<dbReference type="Proteomes" id="UP000465609">
    <property type="component" value="Chromosome"/>
</dbReference>
<reference evidence="2 3" key="1">
    <citation type="journal article" date="2019" name="Emerg. Microbes Infect.">
        <title>Comprehensive subspecies identification of 175 nontuberculous mycobacteria species based on 7547 genomic profiles.</title>
        <authorList>
            <person name="Matsumoto Y."/>
            <person name="Kinjo T."/>
            <person name="Motooka D."/>
            <person name="Nabeya D."/>
            <person name="Jung N."/>
            <person name="Uechi K."/>
            <person name="Horii T."/>
            <person name="Iida T."/>
            <person name="Fujita J."/>
            <person name="Nakamura S."/>
        </authorList>
    </citation>
    <scope>NUCLEOTIDE SEQUENCE [LARGE SCALE GENOMIC DNA]</scope>
    <source>
        <strain evidence="2 3">JCM 15296</strain>
    </source>
</reference>
<evidence type="ECO:0000313" key="2">
    <source>
        <dbReference type="EMBL" id="BBX84753.1"/>
    </source>
</evidence>
<keyword evidence="3" id="KW-1185">Reference proteome</keyword>
<sequence>MQVKPVHYGQYSLSPISSGVLVLGMQHSPWPLAELEVITPVLRLCHVTDDLADQLARLAAEGIHDPATMPFAVPWTDAVPPELERNTVKYFQQTRAEVSTEHWDIPMAVMIDGKPVGVCAVTADGFPARRTVSTGSWLGRRHQGQGLGREMRAAALHLIFSGLDADLARTAAWHDNAASLGVTRSLPYTQAGTSRQSRRGVLEAMLEFTMTRDQWETVRRGDIRLVGVDAAIDQLGLRRS</sequence>
<dbReference type="InterPro" id="IPR016181">
    <property type="entry name" value="Acyl_CoA_acyltransferase"/>
</dbReference>
<dbReference type="PANTHER" id="PTHR43441">
    <property type="entry name" value="RIBOSOMAL-PROTEIN-SERINE ACETYLTRANSFERASE"/>
    <property type="match status" value="1"/>
</dbReference>
<gene>
    <name evidence="2" type="ORF">MAUB_26260</name>
</gene>
<dbReference type="PANTHER" id="PTHR43441:SF11">
    <property type="entry name" value="RIBOSOMAL-PROTEIN-SERINE ACETYLTRANSFERASE"/>
    <property type="match status" value="1"/>
</dbReference>
<feature type="domain" description="N-acetyltransferase" evidence="1">
    <location>
        <begin position="46"/>
        <end position="186"/>
    </location>
</feature>
<dbReference type="Pfam" id="PF13302">
    <property type="entry name" value="Acetyltransf_3"/>
    <property type="match status" value="1"/>
</dbReference>
<organism evidence="2 3">
    <name type="scientific">Mycolicibacterium aubagnense</name>
    <dbReference type="NCBI Taxonomy" id="319707"/>
    <lineage>
        <taxon>Bacteria</taxon>
        <taxon>Bacillati</taxon>
        <taxon>Actinomycetota</taxon>
        <taxon>Actinomycetes</taxon>
        <taxon>Mycobacteriales</taxon>
        <taxon>Mycobacteriaceae</taxon>
        <taxon>Mycolicibacterium</taxon>
    </lineage>
</organism>
<dbReference type="Gene3D" id="3.40.630.30">
    <property type="match status" value="1"/>
</dbReference>
<proteinExistence type="predicted"/>
<dbReference type="InterPro" id="IPR051908">
    <property type="entry name" value="Ribosomal_N-acetyltransferase"/>
</dbReference>